<feature type="non-terminal residue" evidence="1">
    <location>
        <position position="1"/>
    </location>
</feature>
<reference evidence="1" key="1">
    <citation type="journal article" date="2021" name="ISME J.">
        <title>Genomic evolution of the class Acidithiobacillia: deep-branching Proteobacteria living in extreme acidic conditions.</title>
        <authorList>
            <person name="Moya-Beltran A."/>
            <person name="Beard S."/>
            <person name="Rojas-Villalobos C."/>
            <person name="Issotta F."/>
            <person name="Gallardo Y."/>
            <person name="Ulloa R."/>
            <person name="Giaveno A."/>
            <person name="Degli Esposti M."/>
            <person name="Johnson D.B."/>
            <person name="Quatrini R."/>
        </authorList>
    </citation>
    <scope>NUCLEOTIDE SEQUENCE</scope>
    <source>
        <strain evidence="1">DSM 583</strain>
    </source>
</reference>
<dbReference type="AlphaFoldDB" id="A0A8X8KBT8"/>
<gene>
    <name evidence="1" type="ORF">HF568_06400</name>
</gene>
<organism evidence="1 2">
    <name type="scientific">Acidithiobacillus ferridurans</name>
    <dbReference type="NCBI Taxonomy" id="1232575"/>
    <lineage>
        <taxon>Bacteria</taxon>
        <taxon>Pseudomonadati</taxon>
        <taxon>Pseudomonadota</taxon>
        <taxon>Acidithiobacillia</taxon>
        <taxon>Acidithiobacillales</taxon>
        <taxon>Acidithiobacillaceae</taxon>
        <taxon>Acidithiobacillus</taxon>
    </lineage>
</organism>
<evidence type="ECO:0000313" key="2">
    <source>
        <dbReference type="Proteomes" id="UP000887300"/>
    </source>
</evidence>
<protein>
    <submittedName>
        <fullName evidence="1">Uncharacterized protein</fullName>
    </submittedName>
</protein>
<comment type="caution">
    <text evidence="1">The sequence shown here is derived from an EMBL/GenBank/DDBJ whole genome shotgun (WGS) entry which is preliminary data.</text>
</comment>
<proteinExistence type="predicted"/>
<evidence type="ECO:0000313" key="1">
    <source>
        <dbReference type="EMBL" id="MBU2722844.1"/>
    </source>
</evidence>
<dbReference type="EMBL" id="JABBHS010000192">
    <property type="protein sequence ID" value="MBU2722844.1"/>
    <property type="molecule type" value="Genomic_DNA"/>
</dbReference>
<accession>A0A8X8KBT8</accession>
<name>A0A8X8KBT8_ACIFI</name>
<dbReference type="Proteomes" id="UP000887300">
    <property type="component" value="Unassembled WGS sequence"/>
</dbReference>
<sequence>VGAGILQKNLSLAPTIKIHPGYLFNVMVSKTMILPVYHSREGGIG</sequence>